<dbReference type="Pfam" id="PF01479">
    <property type="entry name" value="S4"/>
    <property type="match status" value="1"/>
</dbReference>
<evidence type="ECO:0000259" key="10">
    <source>
        <dbReference type="SMART" id="SM00363"/>
    </source>
</evidence>
<dbReference type="GO" id="GO:0003735">
    <property type="term" value="F:structural constituent of ribosome"/>
    <property type="evidence" value="ECO:0007669"/>
    <property type="project" value="InterPro"/>
</dbReference>
<keyword evidence="2 7" id="KW-0699">rRNA-binding</keyword>
<keyword evidence="5 7" id="KW-0687">Ribonucleoprotein</keyword>
<feature type="domain" description="RNA-binding S4" evidence="10">
    <location>
        <begin position="101"/>
        <end position="165"/>
    </location>
</feature>
<reference evidence="12 13" key="1">
    <citation type="journal article" date="2016" name="Nat. Commun.">
        <title>Thousands of microbial genomes shed light on interconnected biogeochemical processes in an aquifer system.</title>
        <authorList>
            <person name="Anantharaman K."/>
            <person name="Brown C.T."/>
            <person name="Hug L.A."/>
            <person name="Sharon I."/>
            <person name="Castelle C.J."/>
            <person name="Probst A.J."/>
            <person name="Thomas B.C."/>
            <person name="Singh A."/>
            <person name="Wilkins M.J."/>
            <person name="Karaoz U."/>
            <person name="Brodie E.L."/>
            <person name="Williams K.H."/>
            <person name="Hubbard S.S."/>
            <person name="Banfield J.F."/>
        </authorList>
    </citation>
    <scope>NUCLEOTIDE SEQUENCE [LARGE SCALE GENOMIC DNA]</scope>
</reference>
<dbReference type="InterPro" id="IPR002942">
    <property type="entry name" value="S4_RNA-bd"/>
</dbReference>
<dbReference type="AlphaFoldDB" id="A0A1G1W7W5"/>
<comment type="function">
    <text evidence="7">One of the primary rRNA binding proteins, it binds directly to 16S rRNA where it nucleates assembly of the body of the 30S subunit.</text>
</comment>
<dbReference type="CDD" id="cd00165">
    <property type="entry name" value="S4"/>
    <property type="match status" value="1"/>
</dbReference>
<dbReference type="InterPro" id="IPR001912">
    <property type="entry name" value="Ribosomal_uS4_N"/>
</dbReference>
<dbReference type="InterPro" id="IPR018079">
    <property type="entry name" value="Ribosomal_uS4_CS"/>
</dbReference>
<evidence type="ECO:0000256" key="4">
    <source>
        <dbReference type="ARBA" id="ARBA00022980"/>
    </source>
</evidence>
<dbReference type="PROSITE" id="PS50889">
    <property type="entry name" value="S4"/>
    <property type="match status" value="1"/>
</dbReference>
<comment type="subunit">
    <text evidence="7">Part of the 30S ribosomal subunit. Contacts protein S5. The interaction surface between S4 and S5 is involved in control of translational fidelity.</text>
</comment>
<dbReference type="GO" id="GO:0006412">
    <property type="term" value="P:translation"/>
    <property type="evidence" value="ECO:0007669"/>
    <property type="project" value="UniProtKB-UniRule"/>
</dbReference>
<dbReference type="SUPFAM" id="SSF55174">
    <property type="entry name" value="Alpha-L RNA-binding motif"/>
    <property type="match status" value="1"/>
</dbReference>
<comment type="caution">
    <text evidence="12">The sequence shown here is derived from an EMBL/GenBank/DDBJ whole genome shotgun (WGS) entry which is preliminary data.</text>
</comment>
<dbReference type="NCBIfam" id="TIGR01017">
    <property type="entry name" value="rpsD_bact"/>
    <property type="match status" value="1"/>
</dbReference>
<evidence type="ECO:0000256" key="8">
    <source>
        <dbReference type="RuleBase" id="RU003699"/>
    </source>
</evidence>
<evidence type="ECO:0000313" key="13">
    <source>
        <dbReference type="Proteomes" id="UP000177103"/>
    </source>
</evidence>
<feature type="region of interest" description="Disordered" evidence="9">
    <location>
        <begin position="23"/>
        <end position="48"/>
    </location>
</feature>
<dbReference type="Gene3D" id="3.10.290.10">
    <property type="entry name" value="RNA-binding S4 domain"/>
    <property type="match status" value="1"/>
</dbReference>
<dbReference type="Pfam" id="PF00163">
    <property type="entry name" value="Ribosomal_S4"/>
    <property type="match status" value="1"/>
</dbReference>
<dbReference type="GO" id="GO:0042274">
    <property type="term" value="P:ribosomal small subunit biogenesis"/>
    <property type="evidence" value="ECO:0007669"/>
    <property type="project" value="TreeGrafter"/>
</dbReference>
<dbReference type="PANTHER" id="PTHR11831:SF4">
    <property type="entry name" value="SMALL RIBOSOMAL SUBUNIT PROTEIN US4M"/>
    <property type="match status" value="1"/>
</dbReference>
<comment type="function">
    <text evidence="7">With S5 and S12 plays an important role in translational accuracy.</text>
</comment>
<keyword evidence="3 7" id="KW-0694">RNA-binding</keyword>
<proteinExistence type="inferred from homology"/>
<dbReference type="HAMAP" id="MF_01306_B">
    <property type="entry name" value="Ribosomal_uS4_B"/>
    <property type="match status" value="1"/>
</dbReference>
<name>A0A1G1W7W5_9BACT</name>
<feature type="domain" description="Small ribosomal subunit protein uS4 N-terminal" evidence="11">
    <location>
        <begin position="3"/>
        <end position="100"/>
    </location>
</feature>
<dbReference type="FunFam" id="3.10.290.10:FF:000001">
    <property type="entry name" value="30S ribosomal protein S4"/>
    <property type="match status" value="1"/>
</dbReference>
<dbReference type="PROSITE" id="PS00632">
    <property type="entry name" value="RIBOSOMAL_S4"/>
    <property type="match status" value="1"/>
</dbReference>
<dbReference type="EMBL" id="MHCQ01000039">
    <property type="protein sequence ID" value="OGY23766.1"/>
    <property type="molecule type" value="Genomic_DNA"/>
</dbReference>
<evidence type="ECO:0000256" key="3">
    <source>
        <dbReference type="ARBA" id="ARBA00022884"/>
    </source>
</evidence>
<dbReference type="InterPro" id="IPR022801">
    <property type="entry name" value="Ribosomal_uS4"/>
</dbReference>
<gene>
    <name evidence="7" type="primary">rpsD</name>
    <name evidence="12" type="ORF">A2Y57_04540</name>
</gene>
<dbReference type="PANTHER" id="PTHR11831">
    <property type="entry name" value="30S 40S RIBOSOMAL PROTEIN"/>
    <property type="match status" value="1"/>
</dbReference>
<evidence type="ECO:0000256" key="6">
    <source>
        <dbReference type="ARBA" id="ARBA00035254"/>
    </source>
</evidence>
<comment type="similarity">
    <text evidence="1 7 8">Belongs to the universal ribosomal protein uS4 family.</text>
</comment>
<dbReference type="Gene3D" id="1.10.1050.10">
    <property type="entry name" value="Ribosomal Protein S4 Delta 41, Chain A, domain 1"/>
    <property type="match status" value="1"/>
</dbReference>
<evidence type="ECO:0000256" key="7">
    <source>
        <dbReference type="HAMAP-Rule" id="MF_01306"/>
    </source>
</evidence>
<dbReference type="GO" id="GO:0019843">
    <property type="term" value="F:rRNA binding"/>
    <property type="evidence" value="ECO:0007669"/>
    <property type="project" value="UniProtKB-UniRule"/>
</dbReference>
<evidence type="ECO:0000256" key="1">
    <source>
        <dbReference type="ARBA" id="ARBA00007465"/>
    </source>
</evidence>
<dbReference type="SMART" id="SM01390">
    <property type="entry name" value="Ribosomal_S4"/>
    <property type="match status" value="1"/>
</dbReference>
<dbReference type="SMART" id="SM00363">
    <property type="entry name" value="S4"/>
    <property type="match status" value="1"/>
</dbReference>
<protein>
    <recommendedName>
        <fullName evidence="6 7">Small ribosomal subunit protein uS4</fullName>
    </recommendedName>
</protein>
<dbReference type="GO" id="GO:0015935">
    <property type="term" value="C:small ribosomal subunit"/>
    <property type="evidence" value="ECO:0007669"/>
    <property type="project" value="InterPro"/>
</dbReference>
<evidence type="ECO:0000256" key="2">
    <source>
        <dbReference type="ARBA" id="ARBA00022730"/>
    </source>
</evidence>
<dbReference type="InterPro" id="IPR036986">
    <property type="entry name" value="S4_RNA-bd_sf"/>
</dbReference>
<keyword evidence="4 7" id="KW-0689">Ribosomal protein</keyword>
<evidence type="ECO:0000259" key="11">
    <source>
        <dbReference type="SMART" id="SM01390"/>
    </source>
</evidence>
<dbReference type="InterPro" id="IPR005709">
    <property type="entry name" value="Ribosomal_uS4_bac-type"/>
</dbReference>
<sequence>MARYIGPKFKIDRRLGSNLMLKGERSRSPKHPLEKKGAVPPGQHGIRSLKRKPSDYSIQLKEKQKVKYMYGLLERQFKRFFQLASKSKGKTGEKLLELLERRLDNVIYRLSFASSRAQARQMVSHGHIIVNDKKVNIPSYITAVNDIISVKPTSSGLELIKKSLKESSDLPPWLDRKGTVGKVKSLPGRDVAPAEINEQLIVEYYSR</sequence>
<evidence type="ECO:0000256" key="5">
    <source>
        <dbReference type="ARBA" id="ARBA00023274"/>
    </source>
</evidence>
<evidence type="ECO:0000313" key="12">
    <source>
        <dbReference type="EMBL" id="OGY23766.1"/>
    </source>
</evidence>
<dbReference type="Proteomes" id="UP000177103">
    <property type="component" value="Unassembled WGS sequence"/>
</dbReference>
<feature type="compositionally biased region" description="Basic and acidic residues" evidence="9">
    <location>
        <begin position="23"/>
        <end position="37"/>
    </location>
</feature>
<accession>A0A1G1W7W5</accession>
<organism evidence="12 13">
    <name type="scientific">Candidatus Woykebacteria bacterium RBG_13_40_7b</name>
    <dbReference type="NCBI Taxonomy" id="1802594"/>
    <lineage>
        <taxon>Bacteria</taxon>
        <taxon>Candidatus Woykeibacteriota</taxon>
    </lineage>
</organism>
<evidence type="ECO:0000256" key="9">
    <source>
        <dbReference type="SAM" id="MobiDB-lite"/>
    </source>
</evidence>
<dbReference type="NCBIfam" id="NF003717">
    <property type="entry name" value="PRK05327.1"/>
    <property type="match status" value="1"/>
</dbReference>